<dbReference type="PANTHER" id="PTHR20856">
    <property type="entry name" value="DNA-DIRECTED RNA POLYMERASE I SUBUNIT 2"/>
    <property type="match status" value="1"/>
</dbReference>
<dbReference type="GO" id="GO:0032549">
    <property type="term" value="F:ribonucleoside binding"/>
    <property type="evidence" value="ECO:0007669"/>
    <property type="project" value="InterPro"/>
</dbReference>
<dbReference type="SUPFAM" id="SSF64484">
    <property type="entry name" value="beta and beta-prime subunits of DNA dependent RNA-polymerase"/>
    <property type="match status" value="1"/>
</dbReference>
<sequence>MTTARDFAPERDSVSRLVKSYSRIPEVIQVPNLIRVQLDSYRWFQAEALRELFDDLSPIQDFTGSRLEMRFGDHKFGKPKYCEAECRERDMTYAAPLRVDVQLVVKESGEVKEQEIFMGDFPLMTDNGTFIVNGAERVVVSQLVRSPGVYLTLERDATSGRDLCYAKLIPNRGAWLEFETSNKDVISVKVD</sequence>
<evidence type="ECO:0000256" key="2">
    <source>
        <dbReference type="ARBA" id="ARBA00022478"/>
    </source>
</evidence>
<reference evidence="7" key="1">
    <citation type="journal article" date="2014" name="Front. Microbiol.">
        <title>High frequency of phylogenetically diverse reductive dehalogenase-homologous genes in deep subseafloor sedimentary metagenomes.</title>
        <authorList>
            <person name="Kawai M."/>
            <person name="Futagami T."/>
            <person name="Toyoda A."/>
            <person name="Takaki Y."/>
            <person name="Nishi S."/>
            <person name="Hori S."/>
            <person name="Arai W."/>
            <person name="Tsubouchi T."/>
            <person name="Morono Y."/>
            <person name="Uchiyama I."/>
            <person name="Ito T."/>
            <person name="Fujiyama A."/>
            <person name="Inagaki F."/>
            <person name="Takami H."/>
        </authorList>
    </citation>
    <scope>NUCLEOTIDE SEQUENCE</scope>
    <source>
        <strain evidence="7">Expedition CK06-06</strain>
    </source>
</reference>
<keyword evidence="4" id="KW-0548">Nucleotidyltransferase</keyword>
<evidence type="ECO:0000313" key="7">
    <source>
        <dbReference type="EMBL" id="GAF70770.1"/>
    </source>
</evidence>
<dbReference type="Gene3D" id="3.90.1100.10">
    <property type="match status" value="1"/>
</dbReference>
<dbReference type="EMBL" id="BARS01003957">
    <property type="protein sequence ID" value="GAF70770.1"/>
    <property type="molecule type" value="Genomic_DNA"/>
</dbReference>
<evidence type="ECO:0000256" key="3">
    <source>
        <dbReference type="ARBA" id="ARBA00022679"/>
    </source>
</evidence>
<dbReference type="GO" id="GO:0000428">
    <property type="term" value="C:DNA-directed RNA polymerase complex"/>
    <property type="evidence" value="ECO:0007669"/>
    <property type="project" value="UniProtKB-KW"/>
</dbReference>
<keyword evidence="2" id="KW-0240">DNA-directed RNA polymerase</keyword>
<dbReference type="GO" id="GO:0003677">
    <property type="term" value="F:DNA binding"/>
    <property type="evidence" value="ECO:0007669"/>
    <property type="project" value="InterPro"/>
</dbReference>
<dbReference type="GO" id="GO:0006351">
    <property type="term" value="P:DNA-templated transcription"/>
    <property type="evidence" value="ECO:0007669"/>
    <property type="project" value="InterPro"/>
</dbReference>
<keyword evidence="3" id="KW-0808">Transferase</keyword>
<dbReference type="InterPro" id="IPR015712">
    <property type="entry name" value="DNA-dir_RNA_pol_su2"/>
</dbReference>
<evidence type="ECO:0000256" key="1">
    <source>
        <dbReference type="ARBA" id="ARBA00012418"/>
    </source>
</evidence>
<dbReference type="InterPro" id="IPR007644">
    <property type="entry name" value="RNA_pol_bsu_protrusion"/>
</dbReference>
<comment type="caution">
    <text evidence="7">The sequence shown here is derived from an EMBL/GenBank/DDBJ whole genome shotgun (WGS) entry which is preliminary data.</text>
</comment>
<dbReference type="Gene3D" id="3.90.1110.10">
    <property type="entry name" value="RNA polymerase Rpb2, domain 2"/>
    <property type="match status" value="1"/>
</dbReference>
<evidence type="ECO:0000256" key="4">
    <source>
        <dbReference type="ARBA" id="ARBA00022695"/>
    </source>
</evidence>
<dbReference type="AlphaFoldDB" id="X0T3Y5"/>
<evidence type="ECO:0000259" key="6">
    <source>
        <dbReference type="Pfam" id="PF04563"/>
    </source>
</evidence>
<organism evidence="7">
    <name type="scientific">marine sediment metagenome</name>
    <dbReference type="NCBI Taxonomy" id="412755"/>
    <lineage>
        <taxon>unclassified sequences</taxon>
        <taxon>metagenomes</taxon>
        <taxon>ecological metagenomes</taxon>
    </lineage>
</organism>
<proteinExistence type="predicted"/>
<dbReference type="InterPro" id="IPR037034">
    <property type="entry name" value="RNA_pol_Rpb2_2_sf"/>
</dbReference>
<keyword evidence="5" id="KW-0804">Transcription</keyword>
<protein>
    <recommendedName>
        <fullName evidence="1">DNA-directed RNA polymerase</fullName>
        <ecNumber evidence="1">2.7.7.6</ecNumber>
    </recommendedName>
</protein>
<feature type="non-terminal residue" evidence="7">
    <location>
        <position position="191"/>
    </location>
</feature>
<name>X0T3Y5_9ZZZZ</name>
<dbReference type="Pfam" id="PF04563">
    <property type="entry name" value="RNA_pol_Rpb2_1"/>
    <property type="match status" value="1"/>
</dbReference>
<dbReference type="GO" id="GO:0003899">
    <property type="term" value="F:DNA-directed RNA polymerase activity"/>
    <property type="evidence" value="ECO:0007669"/>
    <property type="project" value="UniProtKB-EC"/>
</dbReference>
<gene>
    <name evidence="7" type="ORF">S01H1_07700</name>
</gene>
<dbReference type="EC" id="2.7.7.6" evidence="1"/>
<feature type="domain" description="RNA polymerase beta subunit protrusion" evidence="6">
    <location>
        <begin position="32"/>
        <end position="143"/>
    </location>
</feature>
<accession>X0T3Y5</accession>
<evidence type="ECO:0000256" key="5">
    <source>
        <dbReference type="ARBA" id="ARBA00023163"/>
    </source>
</evidence>